<protein>
    <submittedName>
        <fullName evidence="1">Uncharacterized protein</fullName>
    </submittedName>
</protein>
<proteinExistence type="predicted"/>
<comment type="caution">
    <text evidence="1">The sequence shown here is derived from an EMBL/GenBank/DDBJ whole genome shotgun (WGS) entry which is preliminary data.</text>
</comment>
<evidence type="ECO:0000313" key="2">
    <source>
        <dbReference type="Proteomes" id="UP001586593"/>
    </source>
</evidence>
<gene>
    <name evidence="1" type="ORF">VTK73DRAFT_7757</name>
</gene>
<dbReference type="Proteomes" id="UP001586593">
    <property type="component" value="Unassembled WGS sequence"/>
</dbReference>
<name>A0ABR3XS69_9PEZI</name>
<keyword evidence="2" id="KW-1185">Reference proteome</keyword>
<reference evidence="1 2" key="1">
    <citation type="journal article" date="2024" name="Commun. Biol.">
        <title>Comparative genomic analysis of thermophilic fungi reveals convergent evolutionary adaptations and gene losses.</title>
        <authorList>
            <person name="Steindorff A.S."/>
            <person name="Aguilar-Pontes M.V."/>
            <person name="Robinson A.J."/>
            <person name="Andreopoulos B."/>
            <person name="LaButti K."/>
            <person name="Kuo A."/>
            <person name="Mondo S."/>
            <person name="Riley R."/>
            <person name="Otillar R."/>
            <person name="Haridas S."/>
            <person name="Lipzen A."/>
            <person name="Grimwood J."/>
            <person name="Schmutz J."/>
            <person name="Clum A."/>
            <person name="Reid I.D."/>
            <person name="Moisan M.C."/>
            <person name="Butler G."/>
            <person name="Nguyen T.T.M."/>
            <person name="Dewar K."/>
            <person name="Conant G."/>
            <person name="Drula E."/>
            <person name="Henrissat B."/>
            <person name="Hansel C."/>
            <person name="Singer S."/>
            <person name="Hutchinson M.I."/>
            <person name="de Vries R.P."/>
            <person name="Natvig D.O."/>
            <person name="Powell A.J."/>
            <person name="Tsang A."/>
            <person name="Grigoriev I.V."/>
        </authorList>
    </citation>
    <scope>NUCLEOTIDE SEQUENCE [LARGE SCALE GENOMIC DNA]</scope>
    <source>
        <strain evidence="1 2">ATCC 24622</strain>
    </source>
</reference>
<accession>A0ABR3XS69</accession>
<dbReference type="EMBL" id="JAZHXJ010000051">
    <property type="protein sequence ID" value="KAL1878579.1"/>
    <property type="molecule type" value="Genomic_DNA"/>
</dbReference>
<sequence length="944" mass="103553">MASNFHIQKPYLLTTLPSPSGAPDAPGKYVVGEVFGQRWGHKKRKRLELSVGIDGDAVNIYDVSSSRLLTSYPIPPQYAFTCPPCSIRWKGADSKQIVRSTYISTEENQGLKRRITLFKDVVGPSGVTVSTSTFRILRQHAPVVHLTTTPTSDTAVIRLAEKERSPDLLAVTEDGTVVCLDGESLDEKWSSSPSIFSQGLDTTPPAFRVEMVQVTTAADTIAGVFHGRHDAFGVFCRMIEADGFNPVVLCVVTAATPGSSSRRGERHFHILAIPPDDQEMKNGKQTAVLVTSVIIPPLTLDKPDRARFRLDVASGFLEELCNDTLFTYRLDDDVPKLVHTLTIPDVVSFLRLSESSVLTATKTSVAVYNPAYRSQQTSAPLVLDDEPQTNLQARDGQDRCELVTYFKHLEIAIALQGPALMAVQLEAPKSRKRKRRTQGLLIDSIGRGLPQGAEPHQWSKPKHRTSSLAEYLPGTFTDVYWGEWQRDSAQCDEFLRAGNLSAFERLLASKFSIELVQDDGPGASSKLESRDSLTLADTETILPEWKWPSTQTRFPPVDRRWVLYAINRLLSLQVGSERDSDGTKLACRLPQTNVFAYLVLAGHLSSFNLKSALSEGQDLEDIGAILSEHVPQLLVDVDPTLELLVAYLTTTVVGTIELLSSIRLIMRSLGLVQDPTKLSQTLTMGDEDGGARSEEEAIGMDLDKLEEDLTVTEHLLLDDAGTRTRGLTISLGLLAACPPSDTVRTIRRLFRPEETLSLMHVLRIELVKGGWTTRYLDTSYLDGDGDLEPPPDGSIRLIADLLSRCIDSVGPGGWMVNDAILARSEDALDSTDYLSALKLEVSAALEGIQEAVYLRGIVSQAVKYATGVQKSLAGQTAEQKDGQSKPIVMRQAQSRMLPLGLGTKSKIPTEKVVSGGEIVQRSKRERGHLGSQKVGAYTLERVSV</sequence>
<evidence type="ECO:0000313" key="1">
    <source>
        <dbReference type="EMBL" id="KAL1878579.1"/>
    </source>
</evidence>
<organism evidence="1 2">
    <name type="scientific">Phialemonium thermophilum</name>
    <dbReference type="NCBI Taxonomy" id="223376"/>
    <lineage>
        <taxon>Eukaryota</taxon>
        <taxon>Fungi</taxon>
        <taxon>Dikarya</taxon>
        <taxon>Ascomycota</taxon>
        <taxon>Pezizomycotina</taxon>
        <taxon>Sordariomycetes</taxon>
        <taxon>Sordariomycetidae</taxon>
        <taxon>Cephalothecales</taxon>
        <taxon>Cephalothecaceae</taxon>
        <taxon>Phialemonium</taxon>
    </lineage>
</organism>